<dbReference type="EMBL" id="CATNWA010014892">
    <property type="protein sequence ID" value="CAI9577139.1"/>
    <property type="molecule type" value="Genomic_DNA"/>
</dbReference>
<evidence type="ECO:0000313" key="3">
    <source>
        <dbReference type="Proteomes" id="UP001162483"/>
    </source>
</evidence>
<comment type="caution">
    <text evidence="2">The sequence shown here is derived from an EMBL/GenBank/DDBJ whole genome shotgun (WGS) entry which is preliminary data.</text>
</comment>
<reference evidence="2" key="1">
    <citation type="submission" date="2023-05" db="EMBL/GenBank/DDBJ databases">
        <authorList>
            <person name="Stuckert A."/>
        </authorList>
    </citation>
    <scope>NUCLEOTIDE SEQUENCE</scope>
</reference>
<organism evidence="2 3">
    <name type="scientific">Staurois parvus</name>
    <dbReference type="NCBI Taxonomy" id="386267"/>
    <lineage>
        <taxon>Eukaryota</taxon>
        <taxon>Metazoa</taxon>
        <taxon>Chordata</taxon>
        <taxon>Craniata</taxon>
        <taxon>Vertebrata</taxon>
        <taxon>Euteleostomi</taxon>
        <taxon>Amphibia</taxon>
        <taxon>Batrachia</taxon>
        <taxon>Anura</taxon>
        <taxon>Neobatrachia</taxon>
        <taxon>Ranoidea</taxon>
        <taxon>Ranidae</taxon>
        <taxon>Staurois</taxon>
    </lineage>
</organism>
<feature type="region of interest" description="Disordered" evidence="1">
    <location>
        <begin position="49"/>
        <end position="68"/>
    </location>
</feature>
<evidence type="ECO:0000256" key="1">
    <source>
        <dbReference type="SAM" id="MobiDB-lite"/>
    </source>
</evidence>
<dbReference type="Proteomes" id="UP001162483">
    <property type="component" value="Unassembled WGS sequence"/>
</dbReference>
<evidence type="ECO:0000313" key="2">
    <source>
        <dbReference type="EMBL" id="CAI9577139.1"/>
    </source>
</evidence>
<accession>A0ABN9DWW5</accession>
<sequence length="68" mass="7406">MSQNSQHRSPLPVNSSMIFLVTSRIFLSMFPSGGKEGGGDLLDLFLPESSSPLRSGLCFNNKDKSDVM</sequence>
<keyword evidence="3" id="KW-1185">Reference proteome</keyword>
<gene>
    <name evidence="2" type="ORF">SPARVUS_LOCUS8632338</name>
</gene>
<proteinExistence type="predicted"/>
<name>A0ABN9DWW5_9NEOB</name>
<protein>
    <submittedName>
        <fullName evidence="2">Uncharacterized protein</fullName>
    </submittedName>
</protein>